<protein>
    <recommendedName>
        <fullName evidence="8">Major facilitator superfamily (MFS) profile domain-containing protein</fullName>
    </recommendedName>
</protein>
<comment type="subcellular location">
    <subcellularLocation>
        <location evidence="1">Membrane</location>
        <topology evidence="1">Multi-pass membrane protein</topology>
    </subcellularLocation>
</comment>
<feature type="transmembrane region" description="Helical" evidence="7">
    <location>
        <begin position="186"/>
        <end position="206"/>
    </location>
</feature>
<dbReference type="PROSITE" id="PS00217">
    <property type="entry name" value="SUGAR_TRANSPORT_2"/>
    <property type="match status" value="1"/>
</dbReference>
<feature type="transmembrane region" description="Helical" evidence="7">
    <location>
        <begin position="335"/>
        <end position="356"/>
    </location>
</feature>
<feature type="transmembrane region" description="Helical" evidence="7">
    <location>
        <begin position="304"/>
        <end position="323"/>
    </location>
</feature>
<evidence type="ECO:0000256" key="2">
    <source>
        <dbReference type="ARBA" id="ARBA00010992"/>
    </source>
</evidence>
<feature type="transmembrane region" description="Helical" evidence="7">
    <location>
        <begin position="218"/>
        <end position="238"/>
    </location>
</feature>
<organism evidence="9 10">
    <name type="scientific">Pestalotiopsis fici (strain W106-1 / CGMCC3.15140)</name>
    <dbReference type="NCBI Taxonomy" id="1229662"/>
    <lineage>
        <taxon>Eukaryota</taxon>
        <taxon>Fungi</taxon>
        <taxon>Dikarya</taxon>
        <taxon>Ascomycota</taxon>
        <taxon>Pezizomycotina</taxon>
        <taxon>Sordariomycetes</taxon>
        <taxon>Xylariomycetidae</taxon>
        <taxon>Amphisphaeriales</taxon>
        <taxon>Sporocadaceae</taxon>
        <taxon>Pestalotiopsis</taxon>
    </lineage>
</organism>
<name>W3WZ04_PESFW</name>
<dbReference type="SUPFAM" id="SSF103473">
    <property type="entry name" value="MFS general substrate transporter"/>
    <property type="match status" value="1"/>
</dbReference>
<dbReference type="EMBL" id="KI912115">
    <property type="protein sequence ID" value="ETS78121.1"/>
    <property type="molecule type" value="Genomic_DNA"/>
</dbReference>
<dbReference type="AlphaFoldDB" id="W3WZ04"/>
<proteinExistence type="inferred from homology"/>
<dbReference type="OrthoDB" id="6612291at2759"/>
<evidence type="ECO:0000256" key="5">
    <source>
        <dbReference type="ARBA" id="ARBA00023136"/>
    </source>
</evidence>
<dbReference type="InParanoid" id="W3WZ04"/>
<feature type="transmembrane region" description="Helical" evidence="7">
    <location>
        <begin position="435"/>
        <end position="456"/>
    </location>
</feature>
<dbReference type="InterPro" id="IPR036259">
    <property type="entry name" value="MFS_trans_sf"/>
</dbReference>
<feature type="transmembrane region" description="Helical" evidence="7">
    <location>
        <begin position="121"/>
        <end position="140"/>
    </location>
</feature>
<evidence type="ECO:0000256" key="4">
    <source>
        <dbReference type="ARBA" id="ARBA00022989"/>
    </source>
</evidence>
<dbReference type="InterPro" id="IPR005828">
    <property type="entry name" value="MFS_sugar_transport-like"/>
</dbReference>
<dbReference type="GO" id="GO:0005351">
    <property type="term" value="F:carbohydrate:proton symporter activity"/>
    <property type="evidence" value="ECO:0007669"/>
    <property type="project" value="TreeGrafter"/>
</dbReference>
<dbReference type="InterPro" id="IPR050360">
    <property type="entry name" value="MFS_Sugar_Transporters"/>
</dbReference>
<dbReference type="Proteomes" id="UP000030651">
    <property type="component" value="Unassembled WGS sequence"/>
</dbReference>
<dbReference type="PROSITE" id="PS50850">
    <property type="entry name" value="MFS"/>
    <property type="match status" value="1"/>
</dbReference>
<evidence type="ECO:0000256" key="7">
    <source>
        <dbReference type="SAM" id="Phobius"/>
    </source>
</evidence>
<feature type="transmembrane region" description="Helical" evidence="7">
    <location>
        <begin position="92"/>
        <end position="112"/>
    </location>
</feature>
<evidence type="ECO:0000256" key="6">
    <source>
        <dbReference type="SAM" id="MobiDB-lite"/>
    </source>
</evidence>
<feature type="transmembrane region" description="Helical" evidence="7">
    <location>
        <begin position="368"/>
        <end position="389"/>
    </location>
</feature>
<dbReference type="OMA" id="PYIYNPD"/>
<dbReference type="GO" id="GO:0016020">
    <property type="term" value="C:membrane"/>
    <property type="evidence" value="ECO:0007669"/>
    <property type="project" value="UniProtKB-SubCell"/>
</dbReference>
<dbReference type="GeneID" id="19275196"/>
<dbReference type="HOGENOM" id="CLU_001265_11_0_1"/>
<feature type="region of interest" description="Disordered" evidence="6">
    <location>
        <begin position="1"/>
        <end position="23"/>
    </location>
</feature>
<keyword evidence="3 7" id="KW-0812">Transmembrane</keyword>
<sequence>MHSFQIDKSSIRTTEPPNRALDDWHHPRSRSVLISLRAYPKIALYSFALSLSALLVGYDVVILGSVVALPIFQRDFGEQYGHSSIIPSMWLALWNASSFIGQMFGAILGGWVQDKKGRRTSLIAGSLVSAAAVAICYTSYLPEDVDARRGMFLGGKVVMGVALGMLMATTQTIISEIAPPDLRASALALLPTNILLGQFLGSAAVFALSNDGTRRSYLAALATQWLFFLLVFIVAVVAPESPAYFVSNNQYSKALRSLARLHTSRVDLPAMLDQVRHFVIHEEQFFRDKKYFDSFGRRHRRQTMIVLFAGIIPQLFGLGLLSQSGYFMQTIGMQATLSLAVLSLGIILGLVANIIGLWTVSKVGRRKLILISLTISAFLWFGMGVAGFWSGTATMWYSAGTFMAVVVVNGLGSWPASYAVAGETSSLLLRGKTQGLNWFANSLFSGIVSVALPLLYNPDAGALGARTGFILFSLCVVGVFVSWLIIPEMKGRDHAEIERMFELQVPTRAFKRWSESEDTQELRQI</sequence>
<dbReference type="Gene3D" id="1.20.1250.20">
    <property type="entry name" value="MFS general substrate transporter like domains"/>
    <property type="match status" value="1"/>
</dbReference>
<evidence type="ECO:0000256" key="1">
    <source>
        <dbReference type="ARBA" id="ARBA00004141"/>
    </source>
</evidence>
<gene>
    <name evidence="9" type="ORF">PFICI_10183</name>
</gene>
<keyword evidence="4 7" id="KW-1133">Transmembrane helix</keyword>
<evidence type="ECO:0000313" key="9">
    <source>
        <dbReference type="EMBL" id="ETS78121.1"/>
    </source>
</evidence>
<dbReference type="InterPro" id="IPR005829">
    <property type="entry name" value="Sugar_transporter_CS"/>
</dbReference>
<evidence type="ECO:0000259" key="8">
    <source>
        <dbReference type="PROSITE" id="PS50850"/>
    </source>
</evidence>
<evidence type="ECO:0000313" key="10">
    <source>
        <dbReference type="Proteomes" id="UP000030651"/>
    </source>
</evidence>
<feature type="transmembrane region" description="Helical" evidence="7">
    <location>
        <begin position="395"/>
        <end position="414"/>
    </location>
</feature>
<feature type="transmembrane region" description="Helical" evidence="7">
    <location>
        <begin position="152"/>
        <end position="174"/>
    </location>
</feature>
<dbReference type="InterPro" id="IPR020846">
    <property type="entry name" value="MFS_dom"/>
</dbReference>
<feature type="compositionally biased region" description="Polar residues" evidence="6">
    <location>
        <begin position="1"/>
        <end position="16"/>
    </location>
</feature>
<keyword evidence="5 7" id="KW-0472">Membrane</keyword>
<dbReference type="RefSeq" id="XP_007836955.1">
    <property type="nucleotide sequence ID" value="XM_007838764.1"/>
</dbReference>
<dbReference type="Pfam" id="PF00083">
    <property type="entry name" value="Sugar_tr"/>
    <property type="match status" value="1"/>
</dbReference>
<evidence type="ECO:0000256" key="3">
    <source>
        <dbReference type="ARBA" id="ARBA00022692"/>
    </source>
</evidence>
<feature type="domain" description="Major facilitator superfamily (MFS) profile" evidence="8">
    <location>
        <begin position="45"/>
        <end position="490"/>
    </location>
</feature>
<keyword evidence="10" id="KW-1185">Reference proteome</keyword>
<dbReference type="PANTHER" id="PTHR48022">
    <property type="entry name" value="PLASTIDIC GLUCOSE TRANSPORTER 4"/>
    <property type="match status" value="1"/>
</dbReference>
<accession>W3WZ04</accession>
<reference evidence="10" key="1">
    <citation type="journal article" date="2015" name="BMC Genomics">
        <title>Genomic and transcriptomic analysis of the endophytic fungus Pestalotiopsis fici reveals its lifestyle and high potential for synthesis of natural products.</title>
        <authorList>
            <person name="Wang X."/>
            <person name="Zhang X."/>
            <person name="Liu L."/>
            <person name="Xiang M."/>
            <person name="Wang W."/>
            <person name="Sun X."/>
            <person name="Che Y."/>
            <person name="Guo L."/>
            <person name="Liu G."/>
            <person name="Guo L."/>
            <person name="Wang C."/>
            <person name="Yin W.B."/>
            <person name="Stadler M."/>
            <person name="Zhang X."/>
            <person name="Liu X."/>
        </authorList>
    </citation>
    <scope>NUCLEOTIDE SEQUENCE [LARGE SCALE GENOMIC DNA]</scope>
    <source>
        <strain evidence="10">W106-1 / CGMCC3.15140</strain>
    </source>
</reference>
<feature type="transmembrane region" description="Helical" evidence="7">
    <location>
        <begin position="468"/>
        <end position="486"/>
    </location>
</feature>
<comment type="similarity">
    <text evidence="2">Belongs to the major facilitator superfamily. Sugar transporter (TC 2.A.1.1) family.</text>
</comment>
<dbReference type="KEGG" id="pfy:PFICI_10183"/>
<dbReference type="PANTHER" id="PTHR48022:SF41">
    <property type="entry name" value="MAJOR FACILITATOR SUPERFAMILY (MFS) PROFILE DOMAIN-CONTAINING PROTEIN"/>
    <property type="match status" value="1"/>
</dbReference>
<dbReference type="eggNOG" id="KOG0254">
    <property type="taxonomic scope" value="Eukaryota"/>
</dbReference>
<feature type="transmembrane region" description="Helical" evidence="7">
    <location>
        <begin position="42"/>
        <end position="72"/>
    </location>
</feature>